<dbReference type="PANTHER" id="PTHR10629:SF52">
    <property type="entry name" value="DNA (CYTOSINE-5)-METHYLTRANSFERASE 1"/>
    <property type="match status" value="1"/>
</dbReference>
<dbReference type="InterPro" id="IPR018117">
    <property type="entry name" value="C5_DNA_meth_AS"/>
</dbReference>
<protein>
    <recommendedName>
        <fullName evidence="7">Cytosine-specific methyltransferase</fullName>
        <ecNumber evidence="7">2.1.1.37</ecNumber>
    </recommendedName>
</protein>
<evidence type="ECO:0000256" key="5">
    <source>
        <dbReference type="PROSITE-ProRule" id="PRU01016"/>
    </source>
</evidence>
<dbReference type="InterPro" id="IPR050390">
    <property type="entry name" value="C5-Methyltransferase"/>
</dbReference>
<evidence type="ECO:0000313" key="9">
    <source>
        <dbReference type="Proteomes" id="UP000235119"/>
    </source>
</evidence>
<dbReference type="PROSITE" id="PS51679">
    <property type="entry name" value="SAM_MT_C5"/>
    <property type="match status" value="1"/>
</dbReference>
<evidence type="ECO:0000256" key="6">
    <source>
        <dbReference type="RuleBase" id="RU000416"/>
    </source>
</evidence>
<keyword evidence="2 5" id="KW-0808">Transferase</keyword>
<comment type="caution">
    <text evidence="8">The sequence shown here is derived from an EMBL/GenBank/DDBJ whole genome shotgun (WGS) entry which is preliminary data.</text>
</comment>
<accession>A0A2N5KYQ9</accession>
<dbReference type="EMBL" id="PKIW01000020">
    <property type="protein sequence ID" value="PLT11359.1"/>
    <property type="molecule type" value="Genomic_DNA"/>
</dbReference>
<dbReference type="Pfam" id="PF00145">
    <property type="entry name" value="DNA_methylase"/>
    <property type="match status" value="1"/>
</dbReference>
<dbReference type="Proteomes" id="UP000235119">
    <property type="component" value="Unassembled WGS sequence"/>
</dbReference>
<keyword evidence="1 5" id="KW-0489">Methyltransferase</keyword>
<name>A0A2N5KYQ9_9LACO</name>
<reference evidence="8 9" key="1">
    <citation type="submission" date="2017-12" db="EMBL/GenBank/DDBJ databases">
        <title>Phylogenetic diversity of female urinary microbiome.</title>
        <authorList>
            <person name="Thomas-White K."/>
            <person name="Wolfe A.J."/>
        </authorList>
    </citation>
    <scope>NUCLEOTIDE SEQUENCE [LARGE SCALE GENOMIC DNA]</scope>
    <source>
        <strain evidence="8 9">UMB0085</strain>
    </source>
</reference>
<dbReference type="GO" id="GO:0032259">
    <property type="term" value="P:methylation"/>
    <property type="evidence" value="ECO:0007669"/>
    <property type="project" value="UniProtKB-KW"/>
</dbReference>
<dbReference type="SUPFAM" id="SSF53335">
    <property type="entry name" value="S-adenosyl-L-methionine-dependent methyltransferases"/>
    <property type="match status" value="1"/>
</dbReference>
<dbReference type="GO" id="GO:0044027">
    <property type="term" value="P:negative regulation of gene expression via chromosomal CpG island methylation"/>
    <property type="evidence" value="ECO:0007669"/>
    <property type="project" value="TreeGrafter"/>
</dbReference>
<proteinExistence type="inferred from homology"/>
<evidence type="ECO:0000256" key="2">
    <source>
        <dbReference type="ARBA" id="ARBA00022679"/>
    </source>
</evidence>
<dbReference type="Gene3D" id="3.90.120.10">
    <property type="entry name" value="DNA Methylase, subunit A, domain 2"/>
    <property type="match status" value="1"/>
</dbReference>
<dbReference type="RefSeq" id="WP_068813012.1">
    <property type="nucleotide sequence ID" value="NZ_MAKH01000007.1"/>
</dbReference>
<dbReference type="GO" id="GO:0009307">
    <property type="term" value="P:DNA restriction-modification system"/>
    <property type="evidence" value="ECO:0007669"/>
    <property type="project" value="UniProtKB-KW"/>
</dbReference>
<dbReference type="EC" id="2.1.1.37" evidence="7"/>
<evidence type="ECO:0000256" key="3">
    <source>
        <dbReference type="ARBA" id="ARBA00022691"/>
    </source>
</evidence>
<dbReference type="NCBIfam" id="TIGR00675">
    <property type="entry name" value="dcm"/>
    <property type="match status" value="1"/>
</dbReference>
<sequence length="347" mass="40089">MSKKEYLWKLSDLKNIQKNNYRVFSCFACGGGSSMGYKLAGYDVIGDCEIDPKINKMYLANFSPKYNFSMSIQEMVKKDKLPEELYHLDVLDGSPPCSTFSMNGERSKNWGKLKKFREGQADQILDDLFFYFIQLAKRLQPKVVVAENVEGLLRGNAKGYVNLIIKKFHDAGYKVQLFLLNAATMGVPQRRKRSFFICTRKDLDLPNIKLNFHEKPITYGEFKDNHYKPMNKNTLFYKRWLKRIPKDRNIGDTAKRTENGKISMFSFTFCKDNEVPNTLTASNNPVRFDVPGFISDKDMITIQTFPQDYDFNDMSANYVCGMSVPPVMMKKIAIEIKKQLLDKVSAR</sequence>
<dbReference type="PRINTS" id="PR00105">
    <property type="entry name" value="C5METTRFRASE"/>
</dbReference>
<feature type="active site" evidence="5">
    <location>
        <position position="97"/>
    </location>
</feature>
<dbReference type="InterPro" id="IPR029063">
    <property type="entry name" value="SAM-dependent_MTases_sf"/>
</dbReference>
<comment type="similarity">
    <text evidence="5 6">Belongs to the class I-like SAM-binding methyltransferase superfamily. C5-methyltransferase family.</text>
</comment>
<comment type="catalytic activity">
    <reaction evidence="7">
        <text>a 2'-deoxycytidine in DNA + S-adenosyl-L-methionine = a 5-methyl-2'-deoxycytidine in DNA + S-adenosyl-L-homocysteine + H(+)</text>
        <dbReference type="Rhea" id="RHEA:13681"/>
        <dbReference type="Rhea" id="RHEA-COMP:11369"/>
        <dbReference type="Rhea" id="RHEA-COMP:11370"/>
        <dbReference type="ChEBI" id="CHEBI:15378"/>
        <dbReference type="ChEBI" id="CHEBI:57856"/>
        <dbReference type="ChEBI" id="CHEBI:59789"/>
        <dbReference type="ChEBI" id="CHEBI:85452"/>
        <dbReference type="ChEBI" id="CHEBI:85454"/>
        <dbReference type="EC" id="2.1.1.37"/>
    </reaction>
</comment>
<evidence type="ECO:0000313" key="8">
    <source>
        <dbReference type="EMBL" id="PLT11359.1"/>
    </source>
</evidence>
<evidence type="ECO:0000256" key="4">
    <source>
        <dbReference type="ARBA" id="ARBA00022747"/>
    </source>
</evidence>
<gene>
    <name evidence="8" type="ORF">CYJ79_05270</name>
</gene>
<dbReference type="GO" id="GO:0003677">
    <property type="term" value="F:DNA binding"/>
    <property type="evidence" value="ECO:0007669"/>
    <property type="project" value="TreeGrafter"/>
</dbReference>
<dbReference type="Gene3D" id="3.40.50.150">
    <property type="entry name" value="Vaccinia Virus protein VP39"/>
    <property type="match status" value="1"/>
</dbReference>
<dbReference type="InterPro" id="IPR001525">
    <property type="entry name" value="C5_MeTfrase"/>
</dbReference>
<dbReference type="PANTHER" id="PTHR10629">
    <property type="entry name" value="CYTOSINE-SPECIFIC METHYLTRANSFERASE"/>
    <property type="match status" value="1"/>
</dbReference>
<dbReference type="AlphaFoldDB" id="A0A2N5KYQ9"/>
<organism evidence="8 9">
    <name type="scientific">Lactobacillus crispatus</name>
    <dbReference type="NCBI Taxonomy" id="47770"/>
    <lineage>
        <taxon>Bacteria</taxon>
        <taxon>Bacillati</taxon>
        <taxon>Bacillota</taxon>
        <taxon>Bacilli</taxon>
        <taxon>Lactobacillales</taxon>
        <taxon>Lactobacillaceae</taxon>
        <taxon>Lactobacillus</taxon>
    </lineage>
</organism>
<dbReference type="PROSITE" id="PS00094">
    <property type="entry name" value="C5_MTASE_1"/>
    <property type="match status" value="1"/>
</dbReference>
<keyword evidence="3 5" id="KW-0949">S-adenosyl-L-methionine</keyword>
<keyword evidence="4" id="KW-0680">Restriction system</keyword>
<dbReference type="GO" id="GO:0003886">
    <property type="term" value="F:DNA (cytosine-5-)-methyltransferase activity"/>
    <property type="evidence" value="ECO:0007669"/>
    <property type="project" value="UniProtKB-EC"/>
</dbReference>
<evidence type="ECO:0000256" key="7">
    <source>
        <dbReference type="RuleBase" id="RU000417"/>
    </source>
</evidence>
<evidence type="ECO:0000256" key="1">
    <source>
        <dbReference type="ARBA" id="ARBA00022603"/>
    </source>
</evidence>